<keyword evidence="1" id="KW-0175">Coiled coil</keyword>
<dbReference type="Proteomes" id="UP001303160">
    <property type="component" value="Unassembled WGS sequence"/>
</dbReference>
<reference evidence="2" key="1">
    <citation type="journal article" date="2023" name="Mol. Phylogenet. Evol.">
        <title>Genome-scale phylogeny and comparative genomics of the fungal order Sordariales.</title>
        <authorList>
            <person name="Hensen N."/>
            <person name="Bonometti L."/>
            <person name="Westerberg I."/>
            <person name="Brannstrom I.O."/>
            <person name="Guillou S."/>
            <person name="Cros-Aarteil S."/>
            <person name="Calhoun S."/>
            <person name="Haridas S."/>
            <person name="Kuo A."/>
            <person name="Mondo S."/>
            <person name="Pangilinan J."/>
            <person name="Riley R."/>
            <person name="LaButti K."/>
            <person name="Andreopoulos B."/>
            <person name="Lipzen A."/>
            <person name="Chen C."/>
            <person name="Yan M."/>
            <person name="Daum C."/>
            <person name="Ng V."/>
            <person name="Clum A."/>
            <person name="Steindorff A."/>
            <person name="Ohm R.A."/>
            <person name="Martin F."/>
            <person name="Silar P."/>
            <person name="Natvig D.O."/>
            <person name="Lalanne C."/>
            <person name="Gautier V."/>
            <person name="Ament-Velasquez S.L."/>
            <person name="Kruys A."/>
            <person name="Hutchinson M.I."/>
            <person name="Powell A.J."/>
            <person name="Barry K."/>
            <person name="Miller A.N."/>
            <person name="Grigoriev I.V."/>
            <person name="Debuchy R."/>
            <person name="Gladieux P."/>
            <person name="Hiltunen Thoren M."/>
            <person name="Johannesson H."/>
        </authorList>
    </citation>
    <scope>NUCLEOTIDE SEQUENCE</scope>
    <source>
        <strain evidence="2">CBS 315.58</strain>
    </source>
</reference>
<dbReference type="EMBL" id="MU863981">
    <property type="protein sequence ID" value="KAK4196583.1"/>
    <property type="molecule type" value="Genomic_DNA"/>
</dbReference>
<comment type="caution">
    <text evidence="2">The sequence shown here is derived from an EMBL/GenBank/DDBJ whole genome shotgun (WGS) entry which is preliminary data.</text>
</comment>
<proteinExistence type="predicted"/>
<organism evidence="2 3">
    <name type="scientific">Triangularia verruculosa</name>
    <dbReference type="NCBI Taxonomy" id="2587418"/>
    <lineage>
        <taxon>Eukaryota</taxon>
        <taxon>Fungi</taxon>
        <taxon>Dikarya</taxon>
        <taxon>Ascomycota</taxon>
        <taxon>Pezizomycotina</taxon>
        <taxon>Sordariomycetes</taxon>
        <taxon>Sordariomycetidae</taxon>
        <taxon>Sordariales</taxon>
        <taxon>Podosporaceae</taxon>
        <taxon>Triangularia</taxon>
    </lineage>
</organism>
<feature type="coiled-coil region" evidence="1">
    <location>
        <begin position="231"/>
        <end position="258"/>
    </location>
</feature>
<reference evidence="2" key="2">
    <citation type="submission" date="2023-05" db="EMBL/GenBank/DDBJ databases">
        <authorList>
            <consortium name="Lawrence Berkeley National Laboratory"/>
            <person name="Steindorff A."/>
            <person name="Hensen N."/>
            <person name="Bonometti L."/>
            <person name="Westerberg I."/>
            <person name="Brannstrom I.O."/>
            <person name="Guillou S."/>
            <person name="Cros-Aarteil S."/>
            <person name="Calhoun S."/>
            <person name="Haridas S."/>
            <person name="Kuo A."/>
            <person name="Mondo S."/>
            <person name="Pangilinan J."/>
            <person name="Riley R."/>
            <person name="Labutti K."/>
            <person name="Andreopoulos B."/>
            <person name="Lipzen A."/>
            <person name="Chen C."/>
            <person name="Yanf M."/>
            <person name="Daum C."/>
            <person name="Ng V."/>
            <person name="Clum A."/>
            <person name="Ohm R."/>
            <person name="Martin F."/>
            <person name="Silar P."/>
            <person name="Natvig D."/>
            <person name="Lalanne C."/>
            <person name="Gautier V."/>
            <person name="Ament-Velasquez S.L."/>
            <person name="Kruys A."/>
            <person name="Hutchinson M.I."/>
            <person name="Powell A.J."/>
            <person name="Barry K."/>
            <person name="Miller A.N."/>
            <person name="Grigoriev I.V."/>
            <person name="Debuchy R."/>
            <person name="Gladieux P."/>
            <person name="Thoren M.H."/>
            <person name="Johannesson H."/>
        </authorList>
    </citation>
    <scope>NUCLEOTIDE SEQUENCE</scope>
    <source>
        <strain evidence="2">CBS 315.58</strain>
    </source>
</reference>
<keyword evidence="3" id="KW-1185">Reference proteome</keyword>
<evidence type="ECO:0000256" key="1">
    <source>
        <dbReference type="SAM" id="Coils"/>
    </source>
</evidence>
<name>A0AAN7ARF7_9PEZI</name>
<sequence length="498" mass="57765">MADEEEQQLFHQYMDARWGHYDLEGTRFERKNVREYSHEGLKNMLLDDFVREVCAHMVDLRSRHDSDFKQECANLDLSKASFNVAGGLIFPGCTVNHVAEEKYGVDETNKDTIKIFLGMSKGNISMQVSVTVELSPPISLTPNYFAHAYEQVWFVLDVATVRDDPQASLYLENATPKLELRFWDLILYTAAENTMRLDRSSLSRPLQAIIPTSPSTSADAQAQFGIALHELASVKTQLAKAEKQLDRKEEIMQKQDTKDKNQKKLIQDLQNKQAHIADREAQVVKDRKDLKAREKALTEDMAAREKKLREDMAAREKSLREEITARENKLKEQQEALQKRGKELEKKVKQEKKKFEGYSKRLNKLHEDALRIEDKKLEDVQADIEKGLEAARIAIERDTKTALKEKAALKDLNDEVEKKRKDFEALKAREQADLAAEAQKQFDFRARFKEEMAIERSEIKKKREEVEKELKERWEDLEAKRKRDQAALEAQAKKQEEV</sequence>
<dbReference type="AlphaFoldDB" id="A0AAN7ARF7"/>
<evidence type="ECO:0000313" key="3">
    <source>
        <dbReference type="Proteomes" id="UP001303160"/>
    </source>
</evidence>
<protein>
    <submittedName>
        <fullName evidence="2">Uncharacterized protein</fullName>
    </submittedName>
</protein>
<feature type="coiled-coil region" evidence="1">
    <location>
        <begin position="399"/>
        <end position="487"/>
    </location>
</feature>
<gene>
    <name evidence="2" type="ORF">QBC40DRAFT_268347</name>
</gene>
<feature type="coiled-coil region" evidence="1">
    <location>
        <begin position="287"/>
        <end position="368"/>
    </location>
</feature>
<evidence type="ECO:0000313" key="2">
    <source>
        <dbReference type="EMBL" id="KAK4196583.1"/>
    </source>
</evidence>
<accession>A0AAN7ARF7</accession>